<comment type="caution">
    <text evidence="1">The sequence shown here is derived from an EMBL/GenBank/DDBJ whole genome shotgun (WGS) entry which is preliminary data.</text>
</comment>
<gene>
    <name evidence="1" type="ORF">Y1Q_0011700</name>
</gene>
<dbReference type="Proteomes" id="UP000050525">
    <property type="component" value="Unassembled WGS sequence"/>
</dbReference>
<sequence>MAHGKALCNMDAICEAWDMVIPTSPGRHFRLKKKGHQNFIELSPKPFPNSDTLNMEGSLQMKNLEQKQDKTSGPEF</sequence>
<reference evidence="1 2" key="1">
    <citation type="journal article" date="2012" name="Genome Biol.">
        <title>Sequencing three crocodilian genomes to illuminate the evolution of archosaurs and amniotes.</title>
        <authorList>
            <person name="St John J.A."/>
            <person name="Braun E.L."/>
            <person name="Isberg S.R."/>
            <person name="Miles L.G."/>
            <person name="Chong A.Y."/>
            <person name="Gongora J."/>
            <person name="Dalzell P."/>
            <person name="Moran C."/>
            <person name="Bed'hom B."/>
            <person name="Abzhanov A."/>
            <person name="Burgess S.C."/>
            <person name="Cooksey A.M."/>
            <person name="Castoe T.A."/>
            <person name="Crawford N.G."/>
            <person name="Densmore L.D."/>
            <person name="Drew J.C."/>
            <person name="Edwards S.V."/>
            <person name="Faircloth B.C."/>
            <person name="Fujita M.K."/>
            <person name="Greenwold M.J."/>
            <person name="Hoffmann F.G."/>
            <person name="Howard J.M."/>
            <person name="Iguchi T."/>
            <person name="Janes D.E."/>
            <person name="Khan S.Y."/>
            <person name="Kohno S."/>
            <person name="de Koning A.J."/>
            <person name="Lance S.L."/>
            <person name="McCarthy F.M."/>
            <person name="McCormack J.E."/>
            <person name="Merchant M.E."/>
            <person name="Peterson D.G."/>
            <person name="Pollock D.D."/>
            <person name="Pourmand N."/>
            <person name="Raney B.J."/>
            <person name="Roessler K.A."/>
            <person name="Sanford J.R."/>
            <person name="Sawyer R.H."/>
            <person name="Schmidt C.J."/>
            <person name="Triplett E.W."/>
            <person name="Tuberville T.D."/>
            <person name="Venegas-Anaya M."/>
            <person name="Howard J.T."/>
            <person name="Jarvis E.D."/>
            <person name="Guillette L.J.Jr."/>
            <person name="Glenn T.C."/>
            <person name="Green R.E."/>
            <person name="Ray D.A."/>
        </authorList>
    </citation>
    <scope>NUCLEOTIDE SEQUENCE [LARGE SCALE GENOMIC DNA]</scope>
    <source>
        <strain evidence="1">KSC_2009_1</strain>
    </source>
</reference>
<protein>
    <submittedName>
        <fullName evidence="1">Uncharacterized protein</fullName>
    </submittedName>
</protein>
<keyword evidence="2" id="KW-1185">Reference proteome</keyword>
<organism evidence="1 2">
    <name type="scientific">Alligator mississippiensis</name>
    <name type="common">American alligator</name>
    <dbReference type="NCBI Taxonomy" id="8496"/>
    <lineage>
        <taxon>Eukaryota</taxon>
        <taxon>Metazoa</taxon>
        <taxon>Chordata</taxon>
        <taxon>Craniata</taxon>
        <taxon>Vertebrata</taxon>
        <taxon>Euteleostomi</taxon>
        <taxon>Archelosauria</taxon>
        <taxon>Archosauria</taxon>
        <taxon>Crocodylia</taxon>
        <taxon>Alligatoridae</taxon>
        <taxon>Alligatorinae</taxon>
        <taxon>Alligator</taxon>
    </lineage>
</organism>
<evidence type="ECO:0000313" key="2">
    <source>
        <dbReference type="Proteomes" id="UP000050525"/>
    </source>
</evidence>
<accession>A0A151M0W6</accession>
<name>A0A151M0W6_ALLMI</name>
<proteinExistence type="predicted"/>
<dbReference type="EMBL" id="AKHW03006853">
    <property type="protein sequence ID" value="KYO18120.1"/>
    <property type="molecule type" value="Genomic_DNA"/>
</dbReference>
<evidence type="ECO:0000313" key="1">
    <source>
        <dbReference type="EMBL" id="KYO18120.1"/>
    </source>
</evidence>
<dbReference type="AlphaFoldDB" id="A0A151M0W6"/>